<protein>
    <submittedName>
        <fullName evidence="2">Uncharacterized protein</fullName>
    </submittedName>
</protein>
<name>A0A811BNY9_9VIRU</name>
<evidence type="ECO:0000313" key="3">
    <source>
        <dbReference type="Proteomes" id="UP001253637"/>
    </source>
</evidence>
<dbReference type="EMBL" id="LC625835">
    <property type="protein sequence ID" value="BCU02667.1"/>
    <property type="molecule type" value="Genomic_DNA"/>
</dbReference>
<accession>A0A811BNY9</accession>
<evidence type="ECO:0000313" key="2">
    <source>
        <dbReference type="EMBL" id="BCU02667.1"/>
    </source>
</evidence>
<organism evidence="2 3">
    <name type="scientific">Pandoravirus japonicus</name>
    <dbReference type="NCBI Taxonomy" id="2823154"/>
    <lineage>
        <taxon>Viruses</taxon>
        <taxon>Pandoravirus</taxon>
    </lineage>
</organism>
<evidence type="ECO:0000256" key="1">
    <source>
        <dbReference type="SAM" id="MobiDB-lite"/>
    </source>
</evidence>
<sequence length="99" mass="11148">MVRRASKAWPVGSVLASFRASTVAPALSMCIFWSPLAATRDATSRNPKQDEIGPVDGEPQKAHRAKNGHNDSCVHHVFSSCLAFFKMREMPQRRRMRCY</sequence>
<reference evidence="2" key="1">
    <citation type="submission" date="2021-04" db="EMBL/GenBank/DDBJ databases">
        <title>Draft Genome Sequence of Pandoravirus japonicus, Isolated from the Sabaishi River of Niigata, Japan.</title>
        <authorList>
            <person name="Hosokawa N."/>
            <person name="Takahashi H."/>
            <person name="Aoki K."/>
            <person name="Takemura M."/>
        </authorList>
    </citation>
    <scope>NUCLEOTIDE SEQUENCE</scope>
</reference>
<proteinExistence type="predicted"/>
<dbReference type="Proteomes" id="UP001253637">
    <property type="component" value="Segment"/>
</dbReference>
<feature type="region of interest" description="Disordered" evidence="1">
    <location>
        <begin position="42"/>
        <end position="69"/>
    </location>
</feature>